<dbReference type="InterPro" id="IPR006683">
    <property type="entry name" value="Thioestr_dom"/>
</dbReference>
<proteinExistence type="inferred from homology"/>
<organism evidence="3 4">
    <name type="scientific">Calycina marina</name>
    <dbReference type="NCBI Taxonomy" id="1763456"/>
    <lineage>
        <taxon>Eukaryota</taxon>
        <taxon>Fungi</taxon>
        <taxon>Dikarya</taxon>
        <taxon>Ascomycota</taxon>
        <taxon>Pezizomycotina</taxon>
        <taxon>Leotiomycetes</taxon>
        <taxon>Helotiales</taxon>
        <taxon>Pezizellaceae</taxon>
        <taxon>Calycina</taxon>
    </lineage>
</organism>
<evidence type="ECO:0000313" key="3">
    <source>
        <dbReference type="EMBL" id="KAG9240448.1"/>
    </source>
</evidence>
<dbReference type="Gene3D" id="3.10.129.10">
    <property type="entry name" value="Hotdog Thioesterase"/>
    <property type="match status" value="1"/>
</dbReference>
<dbReference type="EMBL" id="MU254443">
    <property type="protein sequence ID" value="KAG9240448.1"/>
    <property type="molecule type" value="Genomic_DNA"/>
</dbReference>
<dbReference type="GO" id="GO:0047617">
    <property type="term" value="F:fatty acyl-CoA hydrolase activity"/>
    <property type="evidence" value="ECO:0007669"/>
    <property type="project" value="InterPro"/>
</dbReference>
<dbReference type="PANTHER" id="PTHR21660:SF9">
    <property type="entry name" value="THIOESTERASE DOMAIN-CONTAINING PROTEIN"/>
    <property type="match status" value="1"/>
</dbReference>
<evidence type="ECO:0000256" key="1">
    <source>
        <dbReference type="ARBA" id="ARBA00008324"/>
    </source>
</evidence>
<dbReference type="InterPro" id="IPR029069">
    <property type="entry name" value="HotDog_dom_sf"/>
</dbReference>
<dbReference type="Pfam" id="PF03061">
    <property type="entry name" value="4HBT"/>
    <property type="match status" value="1"/>
</dbReference>
<dbReference type="InterPro" id="IPR039298">
    <property type="entry name" value="ACOT13"/>
</dbReference>
<dbReference type="PANTHER" id="PTHR21660">
    <property type="entry name" value="THIOESTERASE SUPERFAMILY MEMBER-RELATED"/>
    <property type="match status" value="1"/>
</dbReference>
<dbReference type="Proteomes" id="UP000887226">
    <property type="component" value="Unassembled WGS sequence"/>
</dbReference>
<evidence type="ECO:0000313" key="4">
    <source>
        <dbReference type="Proteomes" id="UP000887226"/>
    </source>
</evidence>
<gene>
    <name evidence="3" type="ORF">BJ878DRAFT_526082</name>
</gene>
<accession>A0A9P8CAZ7</accession>
<dbReference type="CDD" id="cd03443">
    <property type="entry name" value="PaaI_thioesterase"/>
    <property type="match status" value="1"/>
</dbReference>
<keyword evidence="4" id="KW-1185">Reference proteome</keyword>
<sequence length="180" mass="19964">MESSRARAIKGVAAVFDRYHLIAASQKFAGFDLHLMQTLRIVDAAESGMVEFELCMEERYTNLNGVMHGGAAGVIFDMCTTTALGPLARPGYWDFMGGVTRTLNISYLRAIPIGTTVRVRGDVTQAGRTMAMIRGTMSSVDGKTVYCTCEHHKVSVPTQEQHLKYKIPWDELWEADKAKL</sequence>
<evidence type="ECO:0000259" key="2">
    <source>
        <dbReference type="Pfam" id="PF03061"/>
    </source>
</evidence>
<feature type="domain" description="Thioesterase" evidence="2">
    <location>
        <begin position="64"/>
        <end position="145"/>
    </location>
</feature>
<protein>
    <submittedName>
        <fullName evidence="3">HotDog domain-containing protein</fullName>
    </submittedName>
</protein>
<comment type="similarity">
    <text evidence="1">Belongs to the thioesterase PaaI family.</text>
</comment>
<comment type="caution">
    <text evidence="3">The sequence shown here is derived from an EMBL/GenBank/DDBJ whole genome shotgun (WGS) entry which is preliminary data.</text>
</comment>
<name>A0A9P8CAZ7_9HELO</name>
<reference evidence="3" key="1">
    <citation type="journal article" date="2021" name="IMA Fungus">
        <title>Genomic characterization of three marine fungi, including Emericellopsis atlantica sp. nov. with signatures of a generalist lifestyle and marine biomass degradation.</title>
        <authorList>
            <person name="Hagestad O.C."/>
            <person name="Hou L."/>
            <person name="Andersen J.H."/>
            <person name="Hansen E.H."/>
            <person name="Altermark B."/>
            <person name="Li C."/>
            <person name="Kuhnert E."/>
            <person name="Cox R.J."/>
            <person name="Crous P.W."/>
            <person name="Spatafora J.W."/>
            <person name="Lail K."/>
            <person name="Amirebrahimi M."/>
            <person name="Lipzen A."/>
            <person name="Pangilinan J."/>
            <person name="Andreopoulos W."/>
            <person name="Hayes R.D."/>
            <person name="Ng V."/>
            <person name="Grigoriev I.V."/>
            <person name="Jackson S.A."/>
            <person name="Sutton T.D.S."/>
            <person name="Dobson A.D.W."/>
            <person name="Rama T."/>
        </authorList>
    </citation>
    <scope>NUCLEOTIDE SEQUENCE</scope>
    <source>
        <strain evidence="3">TRa3180A</strain>
    </source>
</reference>
<dbReference type="AlphaFoldDB" id="A0A9P8CAZ7"/>
<dbReference type="SUPFAM" id="SSF54637">
    <property type="entry name" value="Thioesterase/thiol ester dehydrase-isomerase"/>
    <property type="match status" value="1"/>
</dbReference>
<dbReference type="OrthoDB" id="2831072at2759"/>